<comment type="caution">
    <text evidence="2">The sequence shown here is derived from an EMBL/GenBank/DDBJ whole genome shotgun (WGS) entry which is preliminary data.</text>
</comment>
<evidence type="ECO:0000259" key="1">
    <source>
        <dbReference type="Pfam" id="PF13843"/>
    </source>
</evidence>
<evidence type="ECO:0000313" key="3">
    <source>
        <dbReference type="Proteomes" id="UP001162156"/>
    </source>
</evidence>
<feature type="domain" description="PiggyBac transposable element-derived protein" evidence="1">
    <location>
        <begin position="8"/>
        <end position="120"/>
    </location>
</feature>
<reference evidence="2" key="1">
    <citation type="journal article" date="2023" name="Insect Mol. Biol.">
        <title>Genome sequencing provides insights into the evolution of gene families encoding plant cell wall-degrading enzymes in longhorned beetles.</title>
        <authorList>
            <person name="Shin N.R."/>
            <person name="Okamura Y."/>
            <person name="Kirsch R."/>
            <person name="Pauchet Y."/>
        </authorList>
    </citation>
    <scope>NUCLEOTIDE SEQUENCE</scope>
    <source>
        <strain evidence="2">RBIC_L_NR</strain>
    </source>
</reference>
<dbReference type="PANTHER" id="PTHR46599">
    <property type="entry name" value="PIGGYBAC TRANSPOSABLE ELEMENT-DERIVED PROTEIN 4"/>
    <property type="match status" value="1"/>
</dbReference>
<keyword evidence="3" id="KW-1185">Reference proteome</keyword>
<dbReference type="EMBL" id="JANEYF010000209">
    <property type="protein sequence ID" value="KAJ8971476.1"/>
    <property type="molecule type" value="Genomic_DNA"/>
</dbReference>
<dbReference type="AlphaFoldDB" id="A0AAV8ZU53"/>
<dbReference type="InterPro" id="IPR029526">
    <property type="entry name" value="PGBD"/>
</dbReference>
<sequence>MPENEVADKTDRLYKICTIFSIMQRKFSENTVPGETLVVDESMVPFRGRLLFIQYIPSKRHRYGLKIFKMCDTFGYTYRRFMYTNQNFLDGSMGLAEKIVMDLCGSYLNQGRTIITDNDYALLIEKSS</sequence>
<organism evidence="2 3">
    <name type="scientific">Rhamnusium bicolor</name>
    <dbReference type="NCBI Taxonomy" id="1586634"/>
    <lineage>
        <taxon>Eukaryota</taxon>
        <taxon>Metazoa</taxon>
        <taxon>Ecdysozoa</taxon>
        <taxon>Arthropoda</taxon>
        <taxon>Hexapoda</taxon>
        <taxon>Insecta</taxon>
        <taxon>Pterygota</taxon>
        <taxon>Neoptera</taxon>
        <taxon>Endopterygota</taxon>
        <taxon>Coleoptera</taxon>
        <taxon>Polyphaga</taxon>
        <taxon>Cucujiformia</taxon>
        <taxon>Chrysomeloidea</taxon>
        <taxon>Cerambycidae</taxon>
        <taxon>Lepturinae</taxon>
        <taxon>Rhagiini</taxon>
        <taxon>Rhamnusium</taxon>
    </lineage>
</organism>
<accession>A0AAV8ZU53</accession>
<protein>
    <recommendedName>
        <fullName evidence="1">PiggyBac transposable element-derived protein domain-containing protein</fullName>
    </recommendedName>
</protein>
<dbReference type="PANTHER" id="PTHR46599:SF3">
    <property type="entry name" value="PIGGYBAC TRANSPOSABLE ELEMENT-DERIVED PROTEIN 4"/>
    <property type="match status" value="1"/>
</dbReference>
<dbReference type="Pfam" id="PF13843">
    <property type="entry name" value="DDE_Tnp_1_7"/>
    <property type="match status" value="1"/>
</dbReference>
<name>A0AAV8ZU53_9CUCU</name>
<proteinExistence type="predicted"/>
<gene>
    <name evidence="2" type="ORF">NQ314_000684</name>
</gene>
<dbReference type="Proteomes" id="UP001162156">
    <property type="component" value="Unassembled WGS sequence"/>
</dbReference>
<evidence type="ECO:0000313" key="2">
    <source>
        <dbReference type="EMBL" id="KAJ8971476.1"/>
    </source>
</evidence>